<dbReference type="EMBL" id="JBBXJM010000006">
    <property type="protein sequence ID" value="KAL1405738.1"/>
    <property type="molecule type" value="Genomic_DNA"/>
</dbReference>
<accession>A0ABR3PUF3</accession>
<feature type="domain" description="Carboxylesterase type B" evidence="2">
    <location>
        <begin position="60"/>
        <end position="204"/>
    </location>
</feature>
<name>A0ABR3PUF3_9TREE</name>
<keyword evidence="4" id="KW-1185">Reference proteome</keyword>
<proteinExistence type="predicted"/>
<sequence>MLLLTLLLFAAAATAQAQCTTTWNGTALAGALEDGACRFSVRYGSAQRWGYSAFASSQADINAADYPPICPQPGWEQSVIPLPKQRLIEDCLMAVVWAPAGANASSALPVFVWLHGGSFVAGSASDSGLNGAPLAAEGVLTVFVQYRLGALGLLPPPEAASSADPNLAVLDVILALRVVRDNIAAVGGDPRRVTLGGQSAGASMNYGAQSRQNQLDLQDYFYRNANTSLFPHCADMACYNNISLPTLLAWQSYVNNTAPFLLSGVAFGEVYRPQYGTQTIPHDPTNALWAGNLSRLAINTSIPVLATTLKNEAGYLVGVLLPVPIPASSQLANFTLRKLMGQERANTVLESGLYPLQAGPDGLRQTIDYIITDAAWHCVTRSLFRRWAAAGGKAYLGTFTRGLPYLFNANNDYCVLPGVVCHGDDLYPTFSTLANPSPENATFQDDIRAYWTSFIKTGSPSTAAHPWPQWGANSTDADVNNLGKGRDVPVCPVDFWGTKVPFEFQLFSSNDTGILAAPGNGTAGAGKSPGRGARGAAVALGAVVVAAAGLLVV</sequence>
<evidence type="ECO:0000256" key="1">
    <source>
        <dbReference type="SAM" id="SignalP"/>
    </source>
</evidence>
<dbReference type="Gene3D" id="3.40.50.1820">
    <property type="entry name" value="alpha/beta hydrolase"/>
    <property type="match status" value="2"/>
</dbReference>
<dbReference type="PANTHER" id="PTHR45570">
    <property type="entry name" value="CARBOXYLIC ESTER HYDROLASE"/>
    <property type="match status" value="1"/>
</dbReference>
<dbReference type="InterPro" id="IPR029058">
    <property type="entry name" value="AB_hydrolase_fold"/>
</dbReference>
<feature type="domain" description="Carboxylesterase type B" evidence="2">
    <location>
        <begin position="263"/>
        <end position="475"/>
    </location>
</feature>
<evidence type="ECO:0000313" key="4">
    <source>
        <dbReference type="Proteomes" id="UP001565368"/>
    </source>
</evidence>
<comment type="caution">
    <text evidence="3">The sequence shown here is derived from an EMBL/GenBank/DDBJ whole genome shotgun (WGS) entry which is preliminary data.</text>
</comment>
<dbReference type="Pfam" id="PF00135">
    <property type="entry name" value="COesterase"/>
    <property type="match status" value="2"/>
</dbReference>
<gene>
    <name evidence="3" type="ORF">Q8F55_007408</name>
</gene>
<feature type="signal peptide" evidence="1">
    <location>
        <begin position="1"/>
        <end position="17"/>
    </location>
</feature>
<dbReference type="RefSeq" id="XP_069205682.1">
    <property type="nucleotide sequence ID" value="XM_069355841.1"/>
</dbReference>
<organism evidence="3 4">
    <name type="scientific">Vanrija albida</name>
    <dbReference type="NCBI Taxonomy" id="181172"/>
    <lineage>
        <taxon>Eukaryota</taxon>
        <taxon>Fungi</taxon>
        <taxon>Dikarya</taxon>
        <taxon>Basidiomycota</taxon>
        <taxon>Agaricomycotina</taxon>
        <taxon>Tremellomycetes</taxon>
        <taxon>Trichosporonales</taxon>
        <taxon>Trichosporonaceae</taxon>
        <taxon>Vanrija</taxon>
    </lineage>
</organism>
<evidence type="ECO:0000313" key="3">
    <source>
        <dbReference type="EMBL" id="KAL1405738.1"/>
    </source>
</evidence>
<dbReference type="SUPFAM" id="SSF53474">
    <property type="entry name" value="alpha/beta-Hydrolases"/>
    <property type="match status" value="1"/>
</dbReference>
<dbReference type="InterPro" id="IPR002018">
    <property type="entry name" value="CarbesteraseB"/>
</dbReference>
<evidence type="ECO:0000259" key="2">
    <source>
        <dbReference type="Pfam" id="PF00135"/>
    </source>
</evidence>
<dbReference type="Proteomes" id="UP001565368">
    <property type="component" value="Unassembled WGS sequence"/>
</dbReference>
<protein>
    <recommendedName>
        <fullName evidence="2">Carboxylesterase type B domain-containing protein</fullName>
    </recommendedName>
</protein>
<feature type="chain" id="PRO_5045241484" description="Carboxylesterase type B domain-containing protein" evidence="1">
    <location>
        <begin position="18"/>
        <end position="553"/>
    </location>
</feature>
<reference evidence="3 4" key="1">
    <citation type="submission" date="2023-08" db="EMBL/GenBank/DDBJ databases">
        <title>Annotated Genome Sequence of Vanrija albida AlHP1.</title>
        <authorList>
            <person name="Herzog R."/>
        </authorList>
    </citation>
    <scope>NUCLEOTIDE SEQUENCE [LARGE SCALE GENOMIC DNA]</scope>
    <source>
        <strain evidence="3 4">AlHP1</strain>
    </source>
</reference>
<keyword evidence="1" id="KW-0732">Signal</keyword>
<dbReference type="PANTHER" id="PTHR45570:SF1">
    <property type="entry name" value="CARBOXYLIC ESTER HYDROLASE"/>
    <property type="match status" value="1"/>
</dbReference>
<dbReference type="GeneID" id="95988451"/>